<dbReference type="PROSITE" id="PS00622">
    <property type="entry name" value="HTH_LUXR_1"/>
    <property type="match status" value="1"/>
</dbReference>
<accession>A0A6G9ANI1</accession>
<reference evidence="6 7" key="1">
    <citation type="submission" date="2020-03" db="EMBL/GenBank/DDBJ databases">
        <authorList>
            <person name="Kim M.K."/>
        </authorList>
    </citation>
    <scope>NUCLEOTIDE SEQUENCE [LARGE SCALE GENOMIC DNA]</scope>
    <source>
        <strain evidence="6 7">BT328</strain>
    </source>
</reference>
<dbReference type="InterPro" id="IPR007627">
    <property type="entry name" value="RNA_pol_sigma70_r2"/>
</dbReference>
<dbReference type="InterPro" id="IPR014284">
    <property type="entry name" value="RNA_pol_sigma-70_dom"/>
</dbReference>
<dbReference type="SUPFAM" id="SSF88659">
    <property type="entry name" value="Sigma3 and sigma4 domains of RNA polymerase sigma factors"/>
    <property type="match status" value="1"/>
</dbReference>
<evidence type="ECO:0000256" key="4">
    <source>
        <dbReference type="ARBA" id="ARBA00023163"/>
    </source>
</evidence>
<evidence type="ECO:0000256" key="1">
    <source>
        <dbReference type="ARBA" id="ARBA00010641"/>
    </source>
</evidence>
<dbReference type="GO" id="GO:0006352">
    <property type="term" value="P:DNA-templated transcription initiation"/>
    <property type="evidence" value="ECO:0007669"/>
    <property type="project" value="InterPro"/>
</dbReference>
<dbReference type="InterPro" id="IPR039425">
    <property type="entry name" value="RNA_pol_sigma-70-like"/>
</dbReference>
<dbReference type="Gene3D" id="1.10.10.10">
    <property type="entry name" value="Winged helix-like DNA-binding domain superfamily/Winged helix DNA-binding domain"/>
    <property type="match status" value="1"/>
</dbReference>
<evidence type="ECO:0000256" key="2">
    <source>
        <dbReference type="ARBA" id="ARBA00023015"/>
    </source>
</evidence>
<sequence>MESDFIQTVNAHAGIIQNVCRLYGKDDEDRKDLYQEIVLQLWRAFPAFRGESKASTWMYRVALNTAISLFRRQSRQIAPVPIDQELLNLDQYIASPDADPQMQQFYRAVDQLSLIEKAIVFLYLDDNSYEEIARITGISQSNVGVKLNRIKGKLKKIVELTNE</sequence>
<name>A0A6G9ANI1_9BACT</name>
<dbReference type="PANTHER" id="PTHR43133:SF45">
    <property type="entry name" value="RNA POLYMERASE ECF-TYPE SIGMA FACTOR"/>
    <property type="match status" value="1"/>
</dbReference>
<dbReference type="InterPro" id="IPR036388">
    <property type="entry name" value="WH-like_DNA-bd_sf"/>
</dbReference>
<keyword evidence="3" id="KW-0731">Sigma factor</keyword>
<dbReference type="Gene3D" id="1.10.1740.10">
    <property type="match status" value="1"/>
</dbReference>
<dbReference type="InterPro" id="IPR013324">
    <property type="entry name" value="RNA_pol_sigma_r3/r4-like"/>
</dbReference>
<proteinExistence type="inferred from homology"/>
<dbReference type="InterPro" id="IPR013249">
    <property type="entry name" value="RNA_pol_sigma70_r4_t2"/>
</dbReference>
<dbReference type="Proteomes" id="UP000501802">
    <property type="component" value="Chromosome"/>
</dbReference>
<evidence type="ECO:0000259" key="5">
    <source>
        <dbReference type="PROSITE" id="PS00622"/>
    </source>
</evidence>
<evidence type="ECO:0000256" key="3">
    <source>
        <dbReference type="ARBA" id="ARBA00023082"/>
    </source>
</evidence>
<dbReference type="InterPro" id="IPR000792">
    <property type="entry name" value="Tscrpt_reg_LuxR_C"/>
</dbReference>
<keyword evidence="2" id="KW-0805">Transcription regulation</keyword>
<dbReference type="SUPFAM" id="SSF88946">
    <property type="entry name" value="Sigma2 domain of RNA polymerase sigma factors"/>
    <property type="match status" value="1"/>
</dbReference>
<dbReference type="Pfam" id="PF04542">
    <property type="entry name" value="Sigma70_r2"/>
    <property type="match status" value="1"/>
</dbReference>
<dbReference type="GO" id="GO:0003677">
    <property type="term" value="F:DNA binding"/>
    <property type="evidence" value="ECO:0007669"/>
    <property type="project" value="InterPro"/>
</dbReference>
<dbReference type="AlphaFoldDB" id="A0A6G9ANI1"/>
<protein>
    <submittedName>
        <fullName evidence="6">RNA polymerase sigma factor</fullName>
    </submittedName>
</protein>
<organism evidence="6 7">
    <name type="scientific">Spirosoma aureum</name>
    <dbReference type="NCBI Taxonomy" id="2692134"/>
    <lineage>
        <taxon>Bacteria</taxon>
        <taxon>Pseudomonadati</taxon>
        <taxon>Bacteroidota</taxon>
        <taxon>Cytophagia</taxon>
        <taxon>Cytophagales</taxon>
        <taxon>Cytophagaceae</taxon>
        <taxon>Spirosoma</taxon>
    </lineage>
</organism>
<gene>
    <name evidence="6" type="ORF">G8759_15795</name>
</gene>
<evidence type="ECO:0000313" key="6">
    <source>
        <dbReference type="EMBL" id="QIP13968.1"/>
    </source>
</evidence>
<evidence type="ECO:0000313" key="7">
    <source>
        <dbReference type="Proteomes" id="UP000501802"/>
    </source>
</evidence>
<dbReference type="PANTHER" id="PTHR43133">
    <property type="entry name" value="RNA POLYMERASE ECF-TYPE SIGMA FACTO"/>
    <property type="match status" value="1"/>
</dbReference>
<dbReference type="InterPro" id="IPR013325">
    <property type="entry name" value="RNA_pol_sigma_r2"/>
</dbReference>
<keyword evidence="7" id="KW-1185">Reference proteome</keyword>
<dbReference type="KEGG" id="spib:G8759_15795"/>
<dbReference type="RefSeq" id="WP_167209565.1">
    <property type="nucleotide sequence ID" value="NZ_CP050063.1"/>
</dbReference>
<comment type="similarity">
    <text evidence="1">Belongs to the sigma-70 factor family. ECF subfamily.</text>
</comment>
<keyword evidence="4" id="KW-0804">Transcription</keyword>
<dbReference type="Pfam" id="PF08281">
    <property type="entry name" value="Sigma70_r4_2"/>
    <property type="match status" value="1"/>
</dbReference>
<feature type="domain" description="HTH luxR-type" evidence="5">
    <location>
        <begin position="126"/>
        <end position="153"/>
    </location>
</feature>
<dbReference type="EMBL" id="CP050063">
    <property type="protein sequence ID" value="QIP13968.1"/>
    <property type="molecule type" value="Genomic_DNA"/>
</dbReference>
<dbReference type="GO" id="GO:0016987">
    <property type="term" value="F:sigma factor activity"/>
    <property type="evidence" value="ECO:0007669"/>
    <property type="project" value="UniProtKB-KW"/>
</dbReference>
<dbReference type="NCBIfam" id="TIGR02937">
    <property type="entry name" value="sigma70-ECF"/>
    <property type="match status" value="1"/>
</dbReference>